<evidence type="ECO:0000256" key="10">
    <source>
        <dbReference type="ARBA" id="ARBA00023012"/>
    </source>
</evidence>
<dbReference type="InterPro" id="IPR003594">
    <property type="entry name" value="HATPase_dom"/>
</dbReference>
<keyword evidence="18" id="KW-1185">Reference proteome</keyword>
<dbReference type="GO" id="GO:0000155">
    <property type="term" value="F:phosphorelay sensor kinase activity"/>
    <property type="evidence" value="ECO:0007669"/>
    <property type="project" value="InterPro"/>
</dbReference>
<feature type="domain" description="Phytochrome chromophore attachment site" evidence="14">
    <location>
        <begin position="462"/>
        <end position="598"/>
    </location>
</feature>
<dbReference type="Gene3D" id="3.30.565.10">
    <property type="entry name" value="Histidine kinase-like ATPase, C-terminal domain"/>
    <property type="match status" value="1"/>
</dbReference>
<evidence type="ECO:0000256" key="13">
    <source>
        <dbReference type="SAM" id="Coils"/>
    </source>
</evidence>
<evidence type="ECO:0000256" key="8">
    <source>
        <dbReference type="ARBA" id="ARBA00022777"/>
    </source>
</evidence>
<feature type="domain" description="Response regulatory" evidence="16">
    <location>
        <begin position="1109"/>
        <end position="1225"/>
    </location>
</feature>
<feature type="domain" description="Histidine kinase" evidence="15">
    <location>
        <begin position="815"/>
        <end position="1084"/>
    </location>
</feature>
<feature type="coiled-coil region" evidence="13">
    <location>
        <begin position="788"/>
        <end position="815"/>
    </location>
</feature>
<feature type="coiled-coil region" evidence="13">
    <location>
        <begin position="415"/>
        <end position="450"/>
    </location>
</feature>
<dbReference type="CDD" id="cd16922">
    <property type="entry name" value="HATPase_EvgS-ArcB-TorS-like"/>
    <property type="match status" value="1"/>
</dbReference>
<dbReference type="InterPro" id="IPR004358">
    <property type="entry name" value="Sig_transdc_His_kin-like_C"/>
</dbReference>
<dbReference type="HOGENOM" id="CLU_259825_0_0_3"/>
<proteinExistence type="inferred from homology"/>
<dbReference type="CDD" id="cd17546">
    <property type="entry name" value="REC_hyHK_CKI1_RcsC-like"/>
    <property type="match status" value="1"/>
</dbReference>
<evidence type="ECO:0000256" key="5">
    <source>
        <dbReference type="ARBA" id="ARBA00022553"/>
    </source>
</evidence>
<evidence type="ECO:0000256" key="7">
    <source>
        <dbReference type="ARBA" id="ARBA00022741"/>
    </source>
</evidence>
<dbReference type="GO" id="GO:0005886">
    <property type="term" value="C:plasma membrane"/>
    <property type="evidence" value="ECO:0007669"/>
    <property type="project" value="TreeGrafter"/>
</dbReference>
<dbReference type="SUPFAM" id="SSF52172">
    <property type="entry name" value="CheY-like"/>
    <property type="match status" value="1"/>
</dbReference>
<dbReference type="Pfam" id="PF00072">
    <property type="entry name" value="Response_reg"/>
    <property type="match status" value="1"/>
</dbReference>
<dbReference type="FunFam" id="1.10.287.130:FF:000038">
    <property type="entry name" value="Sensory transduction histidine kinase"/>
    <property type="match status" value="1"/>
</dbReference>
<dbReference type="SUPFAM" id="SSF55874">
    <property type="entry name" value="ATPase domain of HSP90 chaperone/DNA topoisomerase II/histidine kinase"/>
    <property type="match status" value="1"/>
</dbReference>
<dbReference type="RefSeq" id="WP_006106278.1">
    <property type="nucleotide sequence ID" value="NZ_DS989880.1"/>
</dbReference>
<dbReference type="Gene3D" id="1.10.287.130">
    <property type="match status" value="1"/>
</dbReference>
<keyword evidence="10" id="KW-0902">Two-component regulatory system</keyword>
<dbReference type="SMART" id="SM00387">
    <property type="entry name" value="HATPase_c"/>
    <property type="match status" value="1"/>
</dbReference>
<dbReference type="InterPro" id="IPR001789">
    <property type="entry name" value="Sig_transdc_resp-reg_receiver"/>
</dbReference>
<keyword evidence="6" id="KW-0808">Transferase</keyword>
<dbReference type="EMBL" id="DS989880">
    <property type="protein sequence ID" value="EDX70818.1"/>
    <property type="molecule type" value="Genomic_DNA"/>
</dbReference>
<dbReference type="InterPro" id="IPR005467">
    <property type="entry name" value="His_kinase_dom"/>
</dbReference>
<reference evidence="17 18" key="1">
    <citation type="submission" date="2008-07" db="EMBL/GenBank/DDBJ databases">
        <authorList>
            <person name="Tandeau de Marsac N."/>
            <person name="Ferriera S."/>
            <person name="Johnson J."/>
            <person name="Kravitz S."/>
            <person name="Beeson K."/>
            <person name="Sutton G."/>
            <person name="Rogers Y.-H."/>
            <person name="Friedman R."/>
            <person name="Frazier M."/>
            <person name="Venter J.C."/>
        </authorList>
    </citation>
    <scope>NUCLEOTIDE SEQUENCE [LARGE SCALE GENOMIC DNA]</scope>
    <source>
        <strain evidence="17 18">PCC 7420</strain>
    </source>
</reference>
<evidence type="ECO:0000256" key="11">
    <source>
        <dbReference type="ARBA" id="ARBA00023136"/>
    </source>
</evidence>
<dbReference type="PROSITE" id="PS50110">
    <property type="entry name" value="RESPONSE_REGULATORY"/>
    <property type="match status" value="1"/>
</dbReference>
<dbReference type="PROSITE" id="PS50109">
    <property type="entry name" value="HIS_KIN"/>
    <property type="match status" value="1"/>
</dbReference>
<dbReference type="GO" id="GO:0005524">
    <property type="term" value="F:ATP binding"/>
    <property type="evidence" value="ECO:0007669"/>
    <property type="project" value="UniProtKB-KW"/>
</dbReference>
<dbReference type="GO" id="GO:0009927">
    <property type="term" value="F:histidine phosphotransfer kinase activity"/>
    <property type="evidence" value="ECO:0007669"/>
    <property type="project" value="TreeGrafter"/>
</dbReference>
<gene>
    <name evidence="17" type="ORF">MC7420_107</name>
</gene>
<dbReference type="PANTHER" id="PTHR43047">
    <property type="entry name" value="TWO-COMPONENT HISTIDINE PROTEIN KINASE"/>
    <property type="match status" value="1"/>
</dbReference>
<dbReference type="PANTHER" id="PTHR43047:SF72">
    <property type="entry name" value="OSMOSENSING HISTIDINE PROTEIN KINASE SLN1"/>
    <property type="match status" value="1"/>
</dbReference>
<evidence type="ECO:0000256" key="3">
    <source>
        <dbReference type="ARBA" id="ARBA00006402"/>
    </source>
</evidence>
<dbReference type="InterPro" id="IPR036097">
    <property type="entry name" value="HisK_dim/P_sf"/>
</dbReference>
<feature type="domain" description="Phytochrome chromophore attachment site" evidence="14">
    <location>
        <begin position="641"/>
        <end position="781"/>
    </location>
</feature>
<evidence type="ECO:0000259" key="15">
    <source>
        <dbReference type="PROSITE" id="PS50109"/>
    </source>
</evidence>
<dbReference type="SMART" id="SM00065">
    <property type="entry name" value="GAF"/>
    <property type="match status" value="4"/>
</dbReference>
<feature type="modified residue" description="4-aspartylphosphate" evidence="12">
    <location>
        <position position="1158"/>
    </location>
</feature>
<keyword evidence="9" id="KW-0067">ATP-binding</keyword>
<evidence type="ECO:0000256" key="6">
    <source>
        <dbReference type="ARBA" id="ARBA00022679"/>
    </source>
</evidence>
<dbReference type="InterPro" id="IPR029016">
    <property type="entry name" value="GAF-like_dom_sf"/>
</dbReference>
<keyword evidence="7" id="KW-0547">Nucleotide-binding</keyword>
<dbReference type="InterPro" id="IPR036890">
    <property type="entry name" value="HATPase_C_sf"/>
</dbReference>
<accession>B4W4M8</accession>
<evidence type="ECO:0000313" key="18">
    <source>
        <dbReference type="Proteomes" id="UP000003835"/>
    </source>
</evidence>
<dbReference type="PRINTS" id="PR00344">
    <property type="entry name" value="BCTRLSENSOR"/>
</dbReference>
<dbReference type="OrthoDB" id="518094at2"/>
<dbReference type="Pfam" id="PF01590">
    <property type="entry name" value="GAF"/>
    <property type="match status" value="4"/>
</dbReference>
<dbReference type="STRING" id="118168.MC7420_107"/>
<dbReference type="eggNOG" id="COG4251">
    <property type="taxonomic scope" value="Bacteria"/>
</dbReference>
<evidence type="ECO:0000256" key="12">
    <source>
        <dbReference type="PROSITE-ProRule" id="PRU00169"/>
    </source>
</evidence>
<evidence type="ECO:0000256" key="2">
    <source>
        <dbReference type="ARBA" id="ARBA00004370"/>
    </source>
</evidence>
<dbReference type="eggNOG" id="COG0745">
    <property type="taxonomic scope" value="Bacteria"/>
</dbReference>
<comment type="catalytic activity">
    <reaction evidence="1">
        <text>ATP + protein L-histidine = ADP + protein N-phospho-L-histidine.</text>
        <dbReference type="EC" id="2.7.13.3"/>
    </reaction>
</comment>
<dbReference type="CDD" id="cd00082">
    <property type="entry name" value="HisKA"/>
    <property type="match status" value="1"/>
</dbReference>
<comment type="similarity">
    <text evidence="3">In the N-terminal section; belongs to the phytochrome family.</text>
</comment>
<protein>
    <recommendedName>
        <fullName evidence="4">histidine kinase</fullName>
        <ecNumber evidence="4">2.7.13.3</ecNumber>
    </recommendedName>
</protein>
<feature type="domain" description="Phytochrome chromophore attachment site" evidence="14">
    <location>
        <begin position="245"/>
        <end position="404"/>
    </location>
</feature>
<dbReference type="SMART" id="SM00448">
    <property type="entry name" value="REC"/>
    <property type="match status" value="1"/>
</dbReference>
<evidence type="ECO:0000259" key="16">
    <source>
        <dbReference type="PROSITE" id="PS50110"/>
    </source>
</evidence>
<dbReference type="Pfam" id="PF00512">
    <property type="entry name" value="HisKA"/>
    <property type="match status" value="1"/>
</dbReference>
<dbReference type="SUPFAM" id="SSF47384">
    <property type="entry name" value="Homodimeric domain of signal transducing histidine kinase"/>
    <property type="match status" value="1"/>
</dbReference>
<dbReference type="Proteomes" id="UP000003835">
    <property type="component" value="Unassembled WGS sequence"/>
</dbReference>
<dbReference type="SUPFAM" id="SSF55781">
    <property type="entry name" value="GAF domain-like"/>
    <property type="match status" value="4"/>
</dbReference>
<dbReference type="InterPro" id="IPR003018">
    <property type="entry name" value="GAF"/>
</dbReference>
<evidence type="ECO:0000256" key="1">
    <source>
        <dbReference type="ARBA" id="ARBA00000085"/>
    </source>
</evidence>
<evidence type="ECO:0000256" key="9">
    <source>
        <dbReference type="ARBA" id="ARBA00022840"/>
    </source>
</evidence>
<name>B4W4M8_9CYAN</name>
<dbReference type="InterPro" id="IPR003661">
    <property type="entry name" value="HisK_dim/P_dom"/>
</dbReference>
<evidence type="ECO:0000256" key="4">
    <source>
        <dbReference type="ARBA" id="ARBA00012438"/>
    </source>
</evidence>
<feature type="domain" description="Phytochrome chromophore attachment site" evidence="14">
    <location>
        <begin position="59"/>
        <end position="198"/>
    </location>
</feature>
<comment type="subcellular location">
    <subcellularLocation>
        <location evidence="2">Membrane</location>
    </subcellularLocation>
</comment>
<dbReference type="InterPro" id="IPR016132">
    <property type="entry name" value="Phyto_chromo_attachment"/>
</dbReference>
<dbReference type="SMART" id="SM00388">
    <property type="entry name" value="HisKA"/>
    <property type="match status" value="1"/>
</dbReference>
<keyword evidence="8" id="KW-0418">Kinase</keyword>
<keyword evidence="11" id="KW-0472">Membrane</keyword>
<keyword evidence="13" id="KW-0175">Coiled coil</keyword>
<dbReference type="Pfam" id="PF02518">
    <property type="entry name" value="HATPase_c"/>
    <property type="match status" value="1"/>
</dbReference>
<dbReference type="InterPro" id="IPR011006">
    <property type="entry name" value="CheY-like_superfamily"/>
</dbReference>
<dbReference type="EC" id="2.7.13.3" evidence="4"/>
<keyword evidence="5 12" id="KW-0597">Phosphoprotein</keyword>
<dbReference type="PROSITE" id="PS50046">
    <property type="entry name" value="PHYTOCHROME_2"/>
    <property type="match status" value="4"/>
</dbReference>
<evidence type="ECO:0000313" key="17">
    <source>
        <dbReference type="EMBL" id="EDX70818.1"/>
    </source>
</evidence>
<organism evidence="17 18">
    <name type="scientific">Coleofasciculus chthonoplastes PCC 7420</name>
    <dbReference type="NCBI Taxonomy" id="118168"/>
    <lineage>
        <taxon>Bacteria</taxon>
        <taxon>Bacillati</taxon>
        <taxon>Cyanobacteriota</taxon>
        <taxon>Cyanophyceae</taxon>
        <taxon>Coleofasciculales</taxon>
        <taxon>Coleofasciculaceae</taxon>
        <taxon>Coleofasciculus</taxon>
    </lineage>
</organism>
<dbReference type="Gene3D" id="3.40.50.2300">
    <property type="match status" value="1"/>
</dbReference>
<sequence length="1321" mass="148239">MSDQDIVLNAKTYESLQAELAYLRSRVAQLDAMRMPEPTQVAQQKALLAVVTKIRESLDLESIFKSTATEVRQLLNADRVGMFRFDPESGCRRGEVVSEDVVSPFTSAIATKIEDECFGERHATHYQQGRIWAAEDIYALNLPDCHIIILSRFQVRANLVVPLLKGNQLWGLLCIHQCSRPRQWQSNEIEFVHQIAIHLGVALQQAEFVAQLQMQSELLTKAVNQAVEREKAVAAIIDKIRRSLDINTIFQTTTQEARQLLNADRVAIYRFNPDWSGEFVVESVAEGWKPLVQGQYQDPQLCQNISNCSIKSLANPQIIDTYLQQTEGGDFIKGEVFRVCRDIYTAGFSDCYIQSLERYQARAYTIIAIYKGKNLWGLLAAFQNSAPRSWDETDINFLVQISAQLGVAIQQAELLGKAQRRSAELQTTLEAQLQQRADELAQEAERERALAQVIDKIRQTLDLDTIFQTAATEVRQLLDVERIAIYKFREDYFGDFIFESEAGDLPKLVGSAWDDTYLSKYQGGRLRHNEAFFADNIYKANLTDCHIETLESFGIKSFAVVALFKGEKLWGMLSAFQHSKPRHWQEREVKLLMQVAAQLGVALQQSEYLELLQAQAVQQAKAAEQARALARVIESIRQTLDIDQIFSTTTQEVRQILNCDRVVVYQFNPDWSGDFVSESVASGWSPLVGSELKSVWSDTCLQKNQGGRFKSHENIVVNDIYQRIYSTCHVKLLEVFHIKAYCLSPVFVGDKLWGLLGAYQNSSPRHWDAAEISLLTQVSNQLGVALQQAALMAQLKDAKEAADAANRAKSEFLANMSHELRTPLNAILGFAQVMTRDSTLTSTQQEYLGIIARSGEHLLTLLNDVLEMSKIEAGRITLNETSFDLYRLLKSLEEMLQLKAASKGLQLIFNCDSDVPQYVRTDESKLRQVLINLLGNAIKFTGEGSVTLSVETCHGMSLGTSGNQSVEPGLTDKVTPLHRRAMARLYTKPALFGERDIIAQSPIPNPQSLITFAVEDTGPGIDSAELDTLFEAFIQTETGRKSQEGTGLGLPISQKFVQLMGGTIAVSSVLGQGTTFRFTIKVNPAQAADIEIQQSKRAIGLAPNQPTYRILIADDKWESRVLLVNLIAPMGFEVQEAENGQQAVERCQSWQPHLIWMDMRMPVMDGYEATRRIRQSLQGQATVIIALTASVFDKQRSVVLSAGCDDFVSKPFQEEVIFEKMAQHLGVRYLYAEAEPLSLTSPDTLPAPLQETALQERLAQMPIEWLAQLHKAALSAREKVIIQLIAQIPEEQLSLAQTLTQWVNTLCFDRIVDLTQPLLHE</sequence>
<evidence type="ECO:0000259" key="14">
    <source>
        <dbReference type="PROSITE" id="PS50046"/>
    </source>
</evidence>
<dbReference type="Gene3D" id="3.30.450.40">
    <property type="match status" value="4"/>
</dbReference>